<name>A0ABN8SEG6_9CNID</name>
<sequence length="163" mass="18842">MESSLPSPGKLKADIKRAASQPGQLRVITKRNLLTVKEPANRRFLTKEILEFCGAWPIYNTEITKLYSPQGSSEESTNHTLAPVRVRRQNTFRVVNFTICDKLKSLDKVQHCMDADWDLNCRMKDGTCYYFVSCKKIKVRLDWECEQEHITYSIPACCEYICP</sequence>
<evidence type="ECO:0000313" key="2">
    <source>
        <dbReference type="Proteomes" id="UP001159427"/>
    </source>
</evidence>
<organism evidence="1 2">
    <name type="scientific">Porites evermanni</name>
    <dbReference type="NCBI Taxonomy" id="104178"/>
    <lineage>
        <taxon>Eukaryota</taxon>
        <taxon>Metazoa</taxon>
        <taxon>Cnidaria</taxon>
        <taxon>Anthozoa</taxon>
        <taxon>Hexacorallia</taxon>
        <taxon>Scleractinia</taxon>
        <taxon>Fungiina</taxon>
        <taxon>Poritidae</taxon>
        <taxon>Porites</taxon>
    </lineage>
</organism>
<dbReference type="EMBL" id="CALNXI010002596">
    <property type="protein sequence ID" value="CAH3189261.1"/>
    <property type="molecule type" value="Genomic_DNA"/>
</dbReference>
<accession>A0ABN8SEG6</accession>
<dbReference type="Proteomes" id="UP001159427">
    <property type="component" value="Unassembled WGS sequence"/>
</dbReference>
<reference evidence="1 2" key="1">
    <citation type="submission" date="2022-05" db="EMBL/GenBank/DDBJ databases">
        <authorList>
            <consortium name="Genoscope - CEA"/>
            <person name="William W."/>
        </authorList>
    </citation>
    <scope>NUCLEOTIDE SEQUENCE [LARGE SCALE GENOMIC DNA]</scope>
</reference>
<comment type="caution">
    <text evidence="1">The sequence shown here is derived from an EMBL/GenBank/DDBJ whole genome shotgun (WGS) entry which is preliminary data.</text>
</comment>
<keyword evidence="2" id="KW-1185">Reference proteome</keyword>
<protein>
    <submittedName>
        <fullName evidence="1">Uncharacterized protein</fullName>
    </submittedName>
</protein>
<evidence type="ECO:0000313" key="1">
    <source>
        <dbReference type="EMBL" id="CAH3189261.1"/>
    </source>
</evidence>
<proteinExistence type="predicted"/>
<gene>
    <name evidence="1" type="ORF">PEVE_00019191</name>
</gene>